<dbReference type="AlphaFoldDB" id="A0AAN7QMV4"/>
<evidence type="ECO:0000313" key="3">
    <source>
        <dbReference type="EMBL" id="KAK4885138.1"/>
    </source>
</evidence>
<dbReference type="EMBL" id="JARPUR010000001">
    <property type="protein sequence ID" value="KAK4885138.1"/>
    <property type="molecule type" value="Genomic_DNA"/>
</dbReference>
<feature type="signal peptide" evidence="1">
    <location>
        <begin position="1"/>
        <end position="19"/>
    </location>
</feature>
<dbReference type="Pfam" id="PF02822">
    <property type="entry name" value="Antistasin"/>
    <property type="match status" value="1"/>
</dbReference>
<reference evidence="4" key="1">
    <citation type="submission" date="2023-01" db="EMBL/GenBank/DDBJ databases">
        <title>Key to firefly adult light organ development and bioluminescence: homeobox transcription factors regulate luciferase expression and transportation to peroxisome.</title>
        <authorList>
            <person name="Fu X."/>
        </authorList>
    </citation>
    <scope>NUCLEOTIDE SEQUENCE [LARGE SCALE GENOMIC DNA]</scope>
</reference>
<feature type="chain" id="PRO_5043033012" description="Antistasin-like domain-containing protein" evidence="1">
    <location>
        <begin position="20"/>
        <end position="171"/>
    </location>
</feature>
<evidence type="ECO:0000313" key="4">
    <source>
        <dbReference type="Proteomes" id="UP001353858"/>
    </source>
</evidence>
<keyword evidence="1" id="KW-0732">Signal</keyword>
<organism evidence="3 4">
    <name type="scientific">Aquatica leii</name>
    <dbReference type="NCBI Taxonomy" id="1421715"/>
    <lineage>
        <taxon>Eukaryota</taxon>
        <taxon>Metazoa</taxon>
        <taxon>Ecdysozoa</taxon>
        <taxon>Arthropoda</taxon>
        <taxon>Hexapoda</taxon>
        <taxon>Insecta</taxon>
        <taxon>Pterygota</taxon>
        <taxon>Neoptera</taxon>
        <taxon>Endopterygota</taxon>
        <taxon>Coleoptera</taxon>
        <taxon>Polyphaga</taxon>
        <taxon>Elateriformia</taxon>
        <taxon>Elateroidea</taxon>
        <taxon>Lampyridae</taxon>
        <taxon>Luciolinae</taxon>
        <taxon>Aquatica</taxon>
    </lineage>
</organism>
<keyword evidence="4" id="KW-1185">Reference proteome</keyword>
<sequence length="171" mass="18728">MFLITRLVILCYVICQCKTNLEKSNLIVCPAIHCLPCKYGHIINPNGCITCKCIDPCNGRCTCGESCDVKYFCTESWCIPIGTCISKCKPIACLTIKCAYGLAVDECGCEICSCKTCKCAKNDYCKDKNTPTICVPCPVPKCPKGIFCSCGFQRDQKGCLTCKCTKCLNNT</sequence>
<evidence type="ECO:0000259" key="2">
    <source>
        <dbReference type="PROSITE" id="PS51252"/>
    </source>
</evidence>
<dbReference type="PROSITE" id="PS51252">
    <property type="entry name" value="ANTISTASIN"/>
    <property type="match status" value="1"/>
</dbReference>
<protein>
    <recommendedName>
        <fullName evidence="2">Antistasin-like domain-containing protein</fullName>
    </recommendedName>
</protein>
<evidence type="ECO:0000256" key="1">
    <source>
        <dbReference type="SAM" id="SignalP"/>
    </source>
</evidence>
<dbReference type="GO" id="GO:0004867">
    <property type="term" value="F:serine-type endopeptidase inhibitor activity"/>
    <property type="evidence" value="ECO:0007669"/>
    <property type="project" value="InterPro"/>
</dbReference>
<dbReference type="InterPro" id="IPR004094">
    <property type="entry name" value="Antistasin-like"/>
</dbReference>
<name>A0AAN7QMV4_9COLE</name>
<feature type="domain" description="Antistasin-like" evidence="2">
    <location>
        <begin position="88"/>
        <end position="114"/>
    </location>
</feature>
<accession>A0AAN7QMV4</accession>
<comment type="caution">
    <text evidence="3">The sequence shown here is derived from an EMBL/GenBank/DDBJ whole genome shotgun (WGS) entry which is preliminary data.</text>
</comment>
<proteinExistence type="predicted"/>
<dbReference type="Proteomes" id="UP001353858">
    <property type="component" value="Unassembled WGS sequence"/>
</dbReference>
<gene>
    <name evidence="3" type="ORF">RN001_001409</name>
</gene>